<evidence type="ECO:0000256" key="3">
    <source>
        <dbReference type="ARBA" id="ARBA00001946"/>
    </source>
</evidence>
<comment type="catalytic activity">
    <reaction evidence="1">
        <text>Hydrolytically removes 5'-nucleotides successively from the 3'-hydroxy termini of 3'-hydroxy-terminated oligonucleotides.</text>
        <dbReference type="EC" id="3.1.4.1"/>
    </reaction>
</comment>
<evidence type="ECO:0000256" key="10">
    <source>
        <dbReference type="ARBA" id="ARBA00023211"/>
    </source>
</evidence>
<dbReference type="OrthoDB" id="9803913at2"/>
<dbReference type="PANTHER" id="PTHR15749:SF4">
    <property type="entry name" value="FANCONI-ASSOCIATED NUCLEASE 1"/>
    <property type="match status" value="1"/>
</dbReference>
<keyword evidence="14" id="KW-1185">Reference proteome</keyword>
<keyword evidence="7" id="KW-0479">Metal-binding</keyword>
<comment type="cofactor">
    <cofactor evidence="3">
        <name>Mg(2+)</name>
        <dbReference type="ChEBI" id="CHEBI:18420"/>
    </cofactor>
</comment>
<comment type="cofactor">
    <cofactor evidence="2">
        <name>Mn(2+)</name>
        <dbReference type="ChEBI" id="CHEBI:29035"/>
    </cofactor>
</comment>
<dbReference type="KEGG" id="hmi:soil367_01585"/>
<dbReference type="RefSeq" id="WP_136546268.1">
    <property type="nucleotide sequence ID" value="NZ_CP031093.1"/>
</dbReference>
<evidence type="ECO:0000256" key="4">
    <source>
        <dbReference type="ARBA" id="ARBA00005533"/>
    </source>
</evidence>
<dbReference type="InterPro" id="IPR040603">
    <property type="entry name" value="FAN1_SAP_bact"/>
</dbReference>
<evidence type="ECO:0000313" key="13">
    <source>
        <dbReference type="EMBL" id="QCF24752.1"/>
    </source>
</evidence>
<dbReference type="Gene3D" id="3.40.1350.10">
    <property type="match status" value="1"/>
</dbReference>
<dbReference type="GO" id="GO:0004528">
    <property type="term" value="F:phosphodiesterase I activity"/>
    <property type="evidence" value="ECO:0007669"/>
    <property type="project" value="UniProtKB-EC"/>
</dbReference>
<dbReference type="InterPro" id="IPR014883">
    <property type="entry name" value="VRR_NUC"/>
</dbReference>
<evidence type="ECO:0000256" key="5">
    <source>
        <dbReference type="ARBA" id="ARBA00012029"/>
    </source>
</evidence>
<evidence type="ECO:0000256" key="11">
    <source>
        <dbReference type="SAM" id="MobiDB-lite"/>
    </source>
</evidence>
<keyword evidence="10" id="KW-0464">Manganese</keyword>
<evidence type="ECO:0000259" key="12">
    <source>
        <dbReference type="SMART" id="SM00990"/>
    </source>
</evidence>
<evidence type="ECO:0000313" key="14">
    <source>
        <dbReference type="Proteomes" id="UP000298049"/>
    </source>
</evidence>
<comment type="similarity">
    <text evidence="4">Belongs to the FAN1 family.</text>
</comment>
<keyword evidence="8" id="KW-0378">Hydrolase</keyword>
<accession>A0A4P7XF77</accession>
<name>A0A4P7XF77_9ALTE</name>
<keyword evidence="6" id="KW-0540">Nuclease</keyword>
<dbReference type="InterPro" id="IPR049125">
    <property type="entry name" value="FAN1-like_WH"/>
</dbReference>
<proteinExistence type="inferred from homology"/>
<dbReference type="EC" id="3.1.4.1" evidence="5"/>
<evidence type="ECO:0000256" key="1">
    <source>
        <dbReference type="ARBA" id="ARBA00000983"/>
    </source>
</evidence>
<feature type="domain" description="VRR-NUC" evidence="12">
    <location>
        <begin position="443"/>
        <end position="557"/>
    </location>
</feature>
<keyword evidence="9" id="KW-0460">Magnesium</keyword>
<dbReference type="InterPro" id="IPR011856">
    <property type="entry name" value="tRNA_endonuc-like_dom_sf"/>
</dbReference>
<dbReference type="SMART" id="SM00990">
    <property type="entry name" value="VRR_NUC"/>
    <property type="match status" value="1"/>
</dbReference>
<organism evidence="13 14">
    <name type="scientific">Hydrocarboniclastica marina</name>
    <dbReference type="NCBI Taxonomy" id="2259620"/>
    <lineage>
        <taxon>Bacteria</taxon>
        <taxon>Pseudomonadati</taxon>
        <taxon>Pseudomonadota</taxon>
        <taxon>Gammaproteobacteria</taxon>
        <taxon>Alteromonadales</taxon>
        <taxon>Alteromonadaceae</taxon>
        <taxon>Hydrocarboniclastica</taxon>
    </lineage>
</organism>
<dbReference type="Pfam" id="PF18081">
    <property type="entry name" value="FANC_SAP"/>
    <property type="match status" value="1"/>
</dbReference>
<protein>
    <recommendedName>
        <fullName evidence="5">phosphodiesterase I</fullName>
        <ecNumber evidence="5">3.1.4.1</ecNumber>
    </recommendedName>
</protein>
<sequence length="588" mass="67360">MQTLEDPFYYLANFEHVLEWLRARYPDLLSSDELAFIDEFLQVPRSSRALLVRMVMRKGTRFRVGKLNYPEIGPASKAVKPLVEKGWVAADPVLELAQLFSLFTKPELVKAFAGIVDRPNAAKSELFQQVGEQDAGPYRLSQWWPDAGDTVFELTIMEMSERFRLMFFGNLRQTWSEFVLADLGLYRFETVEFSPASRAFQCRGEVDEYLHLYQCREQLEAFRGQAENEPDALEQVLERIPTEASENAWLEARRARLLYQAAYHCERCGELERALELYGLCSHAEARVRRIRVLERLGDPEAALSLAREARLSPCDAAESQHIARILPRLHRKLGLPGLPRHVQAPVERVDLVLPRPVSPMDADTSVGVELAVLEYLNQSESPVWYVENTLINALFGLLCWDIIFAPVPGAFFHRFHSGPADLLRPDFVPRRAGRFEQQLALLDTGAYKNAIREKYAAKFGLQSPFVHWHGLTETLLEQALACLPAAHLRAWFERLLEDIKANRAGMPDLIRFWPAERRYQMIEVKGPGDRLQDNQLRWLAFCAEHDMPVQVCYVQWEEEAGANASPYEEPGQRSSPLKRRLPDGQTP</sequence>
<dbReference type="EMBL" id="CP031093">
    <property type="protein sequence ID" value="QCF24752.1"/>
    <property type="molecule type" value="Genomic_DNA"/>
</dbReference>
<reference evidence="13 14" key="1">
    <citation type="submission" date="2018-07" db="EMBL/GenBank/DDBJ databases">
        <title>Marsedoiliclastica nanhaica gen. nov. sp. nov., a novel marine hydrocarbonoclastic bacterium isolated from an in-situ enriched hydrocarbon-degrading consortium in deep-sea sediment.</title>
        <authorList>
            <person name="Dong C."/>
            <person name="Ma T."/>
            <person name="Liu R."/>
            <person name="Shao Z."/>
        </authorList>
    </citation>
    <scope>NUCLEOTIDE SEQUENCE [LARGE SCALE GENOMIC DNA]</scope>
    <source>
        <strain evidence="14">soil36-7</strain>
    </source>
</reference>
<dbReference type="Pfam" id="PF21315">
    <property type="entry name" value="FAN1_HTH"/>
    <property type="match status" value="1"/>
</dbReference>
<dbReference type="InterPro" id="IPR033315">
    <property type="entry name" value="Fan1-like"/>
</dbReference>
<evidence type="ECO:0000256" key="9">
    <source>
        <dbReference type="ARBA" id="ARBA00022842"/>
    </source>
</evidence>
<evidence type="ECO:0000256" key="8">
    <source>
        <dbReference type="ARBA" id="ARBA00022801"/>
    </source>
</evidence>
<gene>
    <name evidence="13" type="ORF">soil367_01585</name>
</gene>
<evidence type="ECO:0000256" key="6">
    <source>
        <dbReference type="ARBA" id="ARBA00022722"/>
    </source>
</evidence>
<dbReference type="PANTHER" id="PTHR15749">
    <property type="entry name" value="FANCONI-ASSOCIATED NUCLEASE 1"/>
    <property type="match status" value="1"/>
</dbReference>
<dbReference type="FunFam" id="3.40.1350.10:FF:000024">
    <property type="entry name" value="Fanconi-associated nuclease"/>
    <property type="match status" value="1"/>
</dbReference>
<dbReference type="GO" id="GO:0036297">
    <property type="term" value="P:interstrand cross-link repair"/>
    <property type="evidence" value="ECO:0007669"/>
    <property type="project" value="InterPro"/>
</dbReference>
<feature type="region of interest" description="Disordered" evidence="11">
    <location>
        <begin position="564"/>
        <end position="588"/>
    </location>
</feature>
<dbReference type="GO" id="GO:0046872">
    <property type="term" value="F:metal ion binding"/>
    <property type="evidence" value="ECO:0007669"/>
    <property type="project" value="UniProtKB-KW"/>
</dbReference>
<dbReference type="Pfam" id="PF08774">
    <property type="entry name" value="VRR_NUC"/>
    <property type="match status" value="1"/>
</dbReference>
<dbReference type="AlphaFoldDB" id="A0A4P7XF77"/>
<dbReference type="Proteomes" id="UP000298049">
    <property type="component" value="Chromosome"/>
</dbReference>
<evidence type="ECO:0000256" key="2">
    <source>
        <dbReference type="ARBA" id="ARBA00001936"/>
    </source>
</evidence>
<dbReference type="GO" id="GO:0003676">
    <property type="term" value="F:nucleic acid binding"/>
    <property type="evidence" value="ECO:0007669"/>
    <property type="project" value="InterPro"/>
</dbReference>
<evidence type="ECO:0000256" key="7">
    <source>
        <dbReference type="ARBA" id="ARBA00022723"/>
    </source>
</evidence>